<proteinExistence type="predicted"/>
<dbReference type="Proteomes" id="UP000242287">
    <property type="component" value="Unassembled WGS sequence"/>
</dbReference>
<gene>
    <name evidence="1" type="ORF">AMATHDRAFT_118948</name>
</gene>
<dbReference type="OrthoDB" id="3678961at2759"/>
<sequence length="166" mass="19089">DVLVKSHLISLYDPGDEGMYISADVYLVETNWVARASCTNQLFKEHAYDLPKSSRLMVTRAANVEQNLNLSRVFNNLSITVDGQLKMPMDQGMTNGIHLVIPSRSNVYVYQKRYKFKVRVFFLWDAYNQLWNVGMRGGQGVFSRECVFEILAEEYAVMDRKIEGFG</sequence>
<dbReference type="EMBL" id="KZ302068">
    <property type="protein sequence ID" value="PFH48293.1"/>
    <property type="molecule type" value="Genomic_DNA"/>
</dbReference>
<feature type="non-terminal residue" evidence="1">
    <location>
        <position position="166"/>
    </location>
</feature>
<evidence type="ECO:0000313" key="2">
    <source>
        <dbReference type="Proteomes" id="UP000242287"/>
    </source>
</evidence>
<protein>
    <submittedName>
        <fullName evidence="1">Uncharacterized protein</fullName>
    </submittedName>
</protein>
<organism evidence="1 2">
    <name type="scientific">Amanita thiersii Skay4041</name>
    <dbReference type="NCBI Taxonomy" id="703135"/>
    <lineage>
        <taxon>Eukaryota</taxon>
        <taxon>Fungi</taxon>
        <taxon>Dikarya</taxon>
        <taxon>Basidiomycota</taxon>
        <taxon>Agaricomycotina</taxon>
        <taxon>Agaricomycetes</taxon>
        <taxon>Agaricomycetidae</taxon>
        <taxon>Agaricales</taxon>
        <taxon>Pluteineae</taxon>
        <taxon>Amanitaceae</taxon>
        <taxon>Amanita</taxon>
    </lineage>
</organism>
<dbReference type="AlphaFoldDB" id="A0A2A9NKT3"/>
<feature type="non-terminal residue" evidence="1">
    <location>
        <position position="1"/>
    </location>
</feature>
<accession>A0A2A9NKT3</accession>
<keyword evidence="2" id="KW-1185">Reference proteome</keyword>
<evidence type="ECO:0000313" key="1">
    <source>
        <dbReference type="EMBL" id="PFH48293.1"/>
    </source>
</evidence>
<name>A0A2A9NKT3_9AGAR</name>
<reference evidence="1 2" key="1">
    <citation type="submission" date="2014-02" db="EMBL/GenBank/DDBJ databases">
        <title>Transposable element dynamics among asymbiotic and ectomycorrhizal Amanita fungi.</title>
        <authorList>
            <consortium name="DOE Joint Genome Institute"/>
            <person name="Hess J."/>
            <person name="Skrede I."/>
            <person name="Wolfe B."/>
            <person name="LaButti K."/>
            <person name="Ohm R.A."/>
            <person name="Grigoriev I.V."/>
            <person name="Pringle A."/>
        </authorList>
    </citation>
    <scope>NUCLEOTIDE SEQUENCE [LARGE SCALE GENOMIC DNA]</scope>
    <source>
        <strain evidence="1 2">SKay4041</strain>
    </source>
</reference>